<name>A0AAW0CWY9_9AGAR</name>
<evidence type="ECO:0000313" key="1">
    <source>
        <dbReference type="EMBL" id="KAK7042515.1"/>
    </source>
</evidence>
<reference evidence="1 2" key="1">
    <citation type="journal article" date="2024" name="J Genomics">
        <title>Draft genome sequencing and assembly of Favolaschia claudopus CIRM-BRFM 2984 isolated from oak limbs.</title>
        <authorList>
            <person name="Navarro D."/>
            <person name="Drula E."/>
            <person name="Chaduli D."/>
            <person name="Cazenave R."/>
            <person name="Ahrendt S."/>
            <person name="Wang J."/>
            <person name="Lipzen A."/>
            <person name="Daum C."/>
            <person name="Barry K."/>
            <person name="Grigoriev I.V."/>
            <person name="Favel A."/>
            <person name="Rosso M.N."/>
            <person name="Martin F."/>
        </authorList>
    </citation>
    <scope>NUCLEOTIDE SEQUENCE [LARGE SCALE GENOMIC DNA]</scope>
    <source>
        <strain evidence="1 2">CIRM-BRFM 2984</strain>
    </source>
</reference>
<evidence type="ECO:0000313" key="2">
    <source>
        <dbReference type="Proteomes" id="UP001362999"/>
    </source>
</evidence>
<dbReference type="Proteomes" id="UP001362999">
    <property type="component" value="Unassembled WGS sequence"/>
</dbReference>
<comment type="caution">
    <text evidence="1">The sequence shown here is derived from an EMBL/GenBank/DDBJ whole genome shotgun (WGS) entry which is preliminary data.</text>
</comment>
<gene>
    <name evidence="1" type="ORF">R3P38DRAFT_2768060</name>
</gene>
<dbReference type="EMBL" id="JAWWNJ010000013">
    <property type="protein sequence ID" value="KAK7042515.1"/>
    <property type="molecule type" value="Genomic_DNA"/>
</dbReference>
<dbReference type="AlphaFoldDB" id="A0AAW0CWY9"/>
<proteinExistence type="predicted"/>
<sequence>MFSRATVNMKENLRREVRIPCSCPNLASGPWCGALREREGRKDSPIQASLPFLASVQPRNAKESICRPKLRKVALHTVTVRDAVGGSAARATLTYRTPTVHTQVLTYELWAPVDTHVAAKSWQSAACLLQNGSEAYNIWFVSPIQEDSDRPHWPGSSQAAVLQICIPRRIHQSDKNLAKSFVYGAGRTLYAAYIARKRPLGEMFRVLVPKTPMHAHNLKTVRKIFEAKIIGEAFSVAKFSWPRRLDYHDKIGQSAISEFPAPSQLSCEQLGELTDA</sequence>
<organism evidence="1 2">
    <name type="scientific">Favolaschia claudopus</name>
    <dbReference type="NCBI Taxonomy" id="2862362"/>
    <lineage>
        <taxon>Eukaryota</taxon>
        <taxon>Fungi</taxon>
        <taxon>Dikarya</taxon>
        <taxon>Basidiomycota</taxon>
        <taxon>Agaricomycotina</taxon>
        <taxon>Agaricomycetes</taxon>
        <taxon>Agaricomycetidae</taxon>
        <taxon>Agaricales</taxon>
        <taxon>Marasmiineae</taxon>
        <taxon>Mycenaceae</taxon>
        <taxon>Favolaschia</taxon>
    </lineage>
</organism>
<keyword evidence="2" id="KW-1185">Reference proteome</keyword>
<accession>A0AAW0CWY9</accession>
<protein>
    <submittedName>
        <fullName evidence="1">Uncharacterized protein</fullName>
    </submittedName>
</protein>